<sequence length="392" mass="44617">MLPELRERLSVRTKEGLILYKAGLDNGGEDGYIQDFSRDVLEAGMMADDPAMVRDQLIYGNLRQAKRPDPQNGAEPFKYHHQLPGVILKRGLSTDYNASDVNALYLIGHAYYQRVTGDRSLAERFSDSLRGAVEVYIFSHTNSDTCQFEEDPKFCGAADFALDRTDWKDSMTPGRADGKVIYPVVFPNLQAQYMRALRDAGSMFGTKEFTNEAAKMRRGLQPLYDKKLGSFYIAVDRLGPIQGISSDGLNMFAYLDLEDLAPWQWEAIIKASKALETVAGYQNTDPEIAETMADDYHARVWPKENANIHRGADRLRQRAQEEGLHFLVDAFDHVKNVSSKTYPYLDTYPETLKVRGDIVEKAGCDLQLWTVTAKQYFRSFYPIPKLLKFYFF</sequence>
<reference evidence="1 2" key="1">
    <citation type="journal article" date="2016" name="Nat. Commun.">
        <title>Thousands of microbial genomes shed light on interconnected biogeochemical processes in an aquifer system.</title>
        <authorList>
            <person name="Anantharaman K."/>
            <person name="Brown C.T."/>
            <person name="Hug L.A."/>
            <person name="Sharon I."/>
            <person name="Castelle C.J."/>
            <person name="Probst A.J."/>
            <person name="Thomas B.C."/>
            <person name="Singh A."/>
            <person name="Wilkins M.J."/>
            <person name="Karaoz U."/>
            <person name="Brodie E.L."/>
            <person name="Williams K.H."/>
            <person name="Hubbard S.S."/>
            <person name="Banfield J.F."/>
        </authorList>
    </citation>
    <scope>NUCLEOTIDE SEQUENCE [LARGE SCALE GENOMIC DNA]</scope>
</reference>
<proteinExistence type="predicted"/>
<dbReference type="GO" id="GO:0005975">
    <property type="term" value="P:carbohydrate metabolic process"/>
    <property type="evidence" value="ECO:0007669"/>
    <property type="project" value="InterPro"/>
</dbReference>
<evidence type="ECO:0000313" key="2">
    <source>
        <dbReference type="Proteomes" id="UP000177555"/>
    </source>
</evidence>
<name>A0A1F5JID3_9BACT</name>
<gene>
    <name evidence="1" type="ORF">A2867_04810</name>
</gene>
<accession>A0A1F5JID3</accession>
<dbReference type="AlphaFoldDB" id="A0A1F5JID3"/>
<dbReference type="SUPFAM" id="SSF48208">
    <property type="entry name" value="Six-hairpin glycosidases"/>
    <property type="match status" value="1"/>
</dbReference>
<dbReference type="Proteomes" id="UP000177555">
    <property type="component" value="Unassembled WGS sequence"/>
</dbReference>
<dbReference type="Gene3D" id="1.50.10.10">
    <property type="match status" value="1"/>
</dbReference>
<dbReference type="EMBL" id="MFCP01000020">
    <property type="protein sequence ID" value="OGE28308.1"/>
    <property type="molecule type" value="Genomic_DNA"/>
</dbReference>
<comment type="caution">
    <text evidence="1">The sequence shown here is derived from an EMBL/GenBank/DDBJ whole genome shotgun (WGS) entry which is preliminary data.</text>
</comment>
<organism evidence="1 2">
    <name type="scientific">Candidatus Daviesbacteria bacterium RIFCSPHIGHO2_01_FULL_40_11</name>
    <dbReference type="NCBI Taxonomy" id="1797762"/>
    <lineage>
        <taxon>Bacteria</taxon>
        <taxon>Candidatus Daviesiibacteriota</taxon>
    </lineage>
</organism>
<protein>
    <submittedName>
        <fullName evidence="1">Uncharacterized protein</fullName>
    </submittedName>
</protein>
<evidence type="ECO:0000313" key="1">
    <source>
        <dbReference type="EMBL" id="OGE28308.1"/>
    </source>
</evidence>
<dbReference type="InterPro" id="IPR012341">
    <property type="entry name" value="6hp_glycosidase-like_sf"/>
</dbReference>
<dbReference type="InterPro" id="IPR008928">
    <property type="entry name" value="6-hairpin_glycosidase_sf"/>
</dbReference>